<sequence length="37" mass="4268">MHMFIFPFLINTQIGTPTHGLKYFVSRSGIFLKTKVP</sequence>
<comment type="caution">
    <text evidence="1">The sequence shown here is derived from an EMBL/GenBank/DDBJ whole genome shotgun (WGS) entry which is preliminary data.</text>
</comment>
<organism evidence="1 2">
    <name type="scientific">Nelumbo nucifera</name>
    <name type="common">Sacred lotus</name>
    <dbReference type="NCBI Taxonomy" id="4432"/>
    <lineage>
        <taxon>Eukaryota</taxon>
        <taxon>Viridiplantae</taxon>
        <taxon>Streptophyta</taxon>
        <taxon>Embryophyta</taxon>
        <taxon>Tracheophyta</taxon>
        <taxon>Spermatophyta</taxon>
        <taxon>Magnoliopsida</taxon>
        <taxon>Proteales</taxon>
        <taxon>Nelumbonaceae</taxon>
        <taxon>Nelumbo</taxon>
    </lineage>
</organism>
<dbReference type="AlphaFoldDB" id="A0A822YU26"/>
<keyword evidence="2" id="KW-1185">Reference proteome</keyword>
<protein>
    <submittedName>
        <fullName evidence="1">Uncharacterized protein</fullName>
    </submittedName>
</protein>
<accession>A0A822YU26</accession>
<evidence type="ECO:0000313" key="2">
    <source>
        <dbReference type="Proteomes" id="UP000607653"/>
    </source>
</evidence>
<proteinExistence type="predicted"/>
<reference evidence="1 2" key="1">
    <citation type="journal article" date="2020" name="Mol. Biol. Evol.">
        <title>Distinct Expression and Methylation Patterns for Genes with Different Fates following a Single Whole-Genome Duplication in Flowering Plants.</title>
        <authorList>
            <person name="Shi T."/>
            <person name="Rahmani R.S."/>
            <person name="Gugger P.F."/>
            <person name="Wang M."/>
            <person name="Li H."/>
            <person name="Zhang Y."/>
            <person name="Li Z."/>
            <person name="Wang Q."/>
            <person name="Van de Peer Y."/>
            <person name="Marchal K."/>
            <person name="Chen J."/>
        </authorList>
    </citation>
    <scope>NUCLEOTIDE SEQUENCE [LARGE SCALE GENOMIC DNA]</scope>
    <source>
        <tissue evidence="1">Leaf</tissue>
    </source>
</reference>
<gene>
    <name evidence="1" type="ORF">HUJ06_005245</name>
</gene>
<evidence type="ECO:0000313" key="1">
    <source>
        <dbReference type="EMBL" id="DAD34605.1"/>
    </source>
</evidence>
<name>A0A822YU26_NELNU</name>
<dbReference type="Proteomes" id="UP000607653">
    <property type="component" value="Unassembled WGS sequence"/>
</dbReference>
<dbReference type="EMBL" id="DUZY01000004">
    <property type="protein sequence ID" value="DAD34605.1"/>
    <property type="molecule type" value="Genomic_DNA"/>
</dbReference>